<proteinExistence type="predicted"/>
<organism evidence="2 3">
    <name type="scientific">Silurus asotus</name>
    <name type="common">Amur catfish</name>
    <name type="synonym">Parasilurus asotus</name>
    <dbReference type="NCBI Taxonomy" id="30991"/>
    <lineage>
        <taxon>Eukaryota</taxon>
        <taxon>Metazoa</taxon>
        <taxon>Chordata</taxon>
        <taxon>Craniata</taxon>
        <taxon>Vertebrata</taxon>
        <taxon>Euteleostomi</taxon>
        <taxon>Actinopterygii</taxon>
        <taxon>Neopterygii</taxon>
        <taxon>Teleostei</taxon>
        <taxon>Ostariophysi</taxon>
        <taxon>Siluriformes</taxon>
        <taxon>Siluridae</taxon>
        <taxon>Silurus</taxon>
    </lineage>
</organism>
<dbReference type="AlphaFoldDB" id="A0AAD5A2P6"/>
<evidence type="ECO:0000313" key="3">
    <source>
        <dbReference type="Proteomes" id="UP001205998"/>
    </source>
</evidence>
<gene>
    <name evidence="2" type="ORF">C0J50_12297</name>
</gene>
<evidence type="ECO:0000313" key="2">
    <source>
        <dbReference type="EMBL" id="KAI5608190.1"/>
    </source>
</evidence>
<dbReference type="Proteomes" id="UP001205998">
    <property type="component" value="Unassembled WGS sequence"/>
</dbReference>
<protein>
    <submittedName>
        <fullName evidence="2">Uncharacterized protein</fullName>
    </submittedName>
</protein>
<keyword evidence="3" id="KW-1185">Reference proteome</keyword>
<sequence>MEKVVTDLDAFSNLLKEKITEKKGEKAILLQTVQKLEATLAFERRQQEQDITERNSTHLQNITELQSSLQLCKKQEKTVEREKESWTREQEQLQECVAQLEVTLKSEKVKKAKLDMKEMNTVQIQTFRELQDSLDHCEEENRNLIADRERVETRLAVLEVELEFERKKIVKEKKKAKLNMEEMTTLHFLSTRKLQDSLNHCVEEKKIIDLMRERERLEEHVV</sequence>
<keyword evidence="1" id="KW-0175">Coiled coil</keyword>
<evidence type="ECO:0000256" key="1">
    <source>
        <dbReference type="SAM" id="Coils"/>
    </source>
</evidence>
<reference evidence="2" key="1">
    <citation type="submission" date="2018-07" db="EMBL/GenBank/DDBJ databases">
        <title>Comparative genomics of catfishes provides insights into carnivory and benthic adaptation.</title>
        <authorList>
            <person name="Zhang Y."/>
            <person name="Wang D."/>
            <person name="Peng Z."/>
            <person name="Zheng S."/>
            <person name="Shao F."/>
            <person name="Tao W."/>
        </authorList>
    </citation>
    <scope>NUCLEOTIDE SEQUENCE</scope>
    <source>
        <strain evidence="2">Chongqing</strain>
    </source>
</reference>
<comment type="caution">
    <text evidence="2">The sequence shown here is derived from an EMBL/GenBank/DDBJ whole genome shotgun (WGS) entry which is preliminary data.</text>
</comment>
<name>A0AAD5A2P6_SILAS</name>
<dbReference type="EMBL" id="MU584491">
    <property type="protein sequence ID" value="KAI5608190.1"/>
    <property type="molecule type" value="Genomic_DNA"/>
</dbReference>
<accession>A0AAD5A2P6</accession>
<feature type="coiled-coil region" evidence="1">
    <location>
        <begin position="127"/>
        <end position="175"/>
    </location>
</feature>